<evidence type="ECO:0000313" key="2">
    <source>
        <dbReference type="Proteomes" id="UP000231658"/>
    </source>
</evidence>
<sequence>MNYLNYTFTILKECGLVSGWNDYSKRYLKKCESYARSYRARGKDLPLPTMIVLTASVDKTANNLLASNVGRVAGEELKQLAMDLSIAVYDKALSSS</sequence>
<dbReference type="AlphaFoldDB" id="A0A1C3RJB4"/>
<dbReference type="Pfam" id="PF20331">
    <property type="entry name" value="DUF6626"/>
    <property type="match status" value="1"/>
</dbReference>
<dbReference type="RefSeq" id="WP_126465225.1">
    <property type="nucleotide sequence ID" value="NZ_FLYE01000044.1"/>
</dbReference>
<gene>
    <name evidence="1" type="ORF">MTBPR1_50095</name>
</gene>
<keyword evidence="2" id="KW-1185">Reference proteome</keyword>
<dbReference type="Proteomes" id="UP000231658">
    <property type="component" value="Unassembled WGS sequence"/>
</dbReference>
<accession>A0A1C3RJB4</accession>
<organism evidence="1 2">
    <name type="scientific">Candidatus Terasakiella magnetica</name>
    <dbReference type="NCBI Taxonomy" id="1867952"/>
    <lineage>
        <taxon>Bacteria</taxon>
        <taxon>Pseudomonadati</taxon>
        <taxon>Pseudomonadota</taxon>
        <taxon>Alphaproteobacteria</taxon>
        <taxon>Rhodospirillales</taxon>
        <taxon>Terasakiellaceae</taxon>
        <taxon>Terasakiella</taxon>
    </lineage>
</organism>
<reference evidence="1 2" key="1">
    <citation type="submission" date="2016-07" db="EMBL/GenBank/DDBJ databases">
        <authorList>
            <person name="Lefevre C.T."/>
        </authorList>
    </citation>
    <scope>NUCLEOTIDE SEQUENCE [LARGE SCALE GENOMIC DNA]</scope>
    <source>
        <strain evidence="1">PR1</strain>
    </source>
</reference>
<dbReference type="EMBL" id="FLYE01000044">
    <property type="protein sequence ID" value="SCA57339.1"/>
    <property type="molecule type" value="Genomic_DNA"/>
</dbReference>
<dbReference type="InterPro" id="IPR046734">
    <property type="entry name" value="DUF6626"/>
</dbReference>
<evidence type="ECO:0000313" key="1">
    <source>
        <dbReference type="EMBL" id="SCA57339.1"/>
    </source>
</evidence>
<proteinExistence type="predicted"/>
<dbReference type="OrthoDB" id="9867373at2"/>
<protein>
    <submittedName>
        <fullName evidence="1">Uncharacterized protein</fullName>
    </submittedName>
</protein>
<name>A0A1C3RJB4_9PROT</name>